<dbReference type="SUPFAM" id="SSF47090">
    <property type="entry name" value="PGBD-like"/>
    <property type="match status" value="1"/>
</dbReference>
<dbReference type="InterPro" id="IPR002477">
    <property type="entry name" value="Peptidoglycan-bd-like"/>
</dbReference>
<dbReference type="Pfam" id="PF01471">
    <property type="entry name" value="PG_binding_1"/>
    <property type="match status" value="1"/>
</dbReference>
<accession>A0A0D3K810</accession>
<organism evidence="3 4">
    <name type="scientific">Emiliania huxleyi (strain CCMP1516)</name>
    <dbReference type="NCBI Taxonomy" id="280463"/>
    <lineage>
        <taxon>Eukaryota</taxon>
        <taxon>Haptista</taxon>
        <taxon>Haptophyta</taxon>
        <taxon>Prymnesiophyceae</taxon>
        <taxon>Isochrysidales</taxon>
        <taxon>Noelaerhabdaceae</taxon>
        <taxon>Emiliania</taxon>
    </lineage>
</organism>
<sequence length="101" mass="11371">MQLALRQVLPRDVGVVVDGVYAERTRAAVVLFQETYGLPVGGEIGEQLHTVMSVLRHGDDPQRKAVCLELDRRRERDRRRTEEAEQELELASAGRDPADGF</sequence>
<evidence type="ECO:0000259" key="2">
    <source>
        <dbReference type="Pfam" id="PF01471"/>
    </source>
</evidence>
<dbReference type="Gene3D" id="1.10.101.10">
    <property type="entry name" value="PGBD-like superfamily/PGBD"/>
    <property type="match status" value="1"/>
</dbReference>
<keyword evidence="4" id="KW-1185">Reference proteome</keyword>
<protein>
    <recommendedName>
        <fullName evidence="2">Peptidoglycan binding-like domain-containing protein</fullName>
    </recommendedName>
</protein>
<proteinExistence type="predicted"/>
<reference evidence="4" key="1">
    <citation type="journal article" date="2013" name="Nature">
        <title>Pan genome of the phytoplankton Emiliania underpins its global distribution.</title>
        <authorList>
            <person name="Read B.A."/>
            <person name="Kegel J."/>
            <person name="Klute M.J."/>
            <person name="Kuo A."/>
            <person name="Lefebvre S.C."/>
            <person name="Maumus F."/>
            <person name="Mayer C."/>
            <person name="Miller J."/>
            <person name="Monier A."/>
            <person name="Salamov A."/>
            <person name="Young J."/>
            <person name="Aguilar M."/>
            <person name="Claverie J.M."/>
            <person name="Frickenhaus S."/>
            <person name="Gonzalez K."/>
            <person name="Herman E.K."/>
            <person name="Lin Y.C."/>
            <person name="Napier J."/>
            <person name="Ogata H."/>
            <person name="Sarno A.F."/>
            <person name="Shmutz J."/>
            <person name="Schroeder D."/>
            <person name="de Vargas C."/>
            <person name="Verret F."/>
            <person name="von Dassow P."/>
            <person name="Valentin K."/>
            <person name="Van de Peer Y."/>
            <person name="Wheeler G."/>
            <person name="Dacks J.B."/>
            <person name="Delwiche C.F."/>
            <person name="Dyhrman S.T."/>
            <person name="Glockner G."/>
            <person name="John U."/>
            <person name="Richards T."/>
            <person name="Worden A.Z."/>
            <person name="Zhang X."/>
            <person name="Grigoriev I.V."/>
            <person name="Allen A.E."/>
            <person name="Bidle K."/>
            <person name="Borodovsky M."/>
            <person name="Bowler C."/>
            <person name="Brownlee C."/>
            <person name="Cock J.M."/>
            <person name="Elias M."/>
            <person name="Gladyshev V.N."/>
            <person name="Groth M."/>
            <person name="Guda C."/>
            <person name="Hadaegh A."/>
            <person name="Iglesias-Rodriguez M.D."/>
            <person name="Jenkins J."/>
            <person name="Jones B.M."/>
            <person name="Lawson T."/>
            <person name="Leese F."/>
            <person name="Lindquist E."/>
            <person name="Lobanov A."/>
            <person name="Lomsadze A."/>
            <person name="Malik S.B."/>
            <person name="Marsh M.E."/>
            <person name="Mackinder L."/>
            <person name="Mock T."/>
            <person name="Mueller-Roeber B."/>
            <person name="Pagarete A."/>
            <person name="Parker M."/>
            <person name="Probert I."/>
            <person name="Quesneville H."/>
            <person name="Raines C."/>
            <person name="Rensing S.A."/>
            <person name="Riano-Pachon D.M."/>
            <person name="Richier S."/>
            <person name="Rokitta S."/>
            <person name="Shiraiwa Y."/>
            <person name="Soanes D.M."/>
            <person name="van der Giezen M."/>
            <person name="Wahlund T.M."/>
            <person name="Williams B."/>
            <person name="Wilson W."/>
            <person name="Wolfe G."/>
            <person name="Wurch L.L."/>
        </authorList>
    </citation>
    <scope>NUCLEOTIDE SEQUENCE</scope>
</reference>
<feature type="compositionally biased region" description="Basic and acidic residues" evidence="1">
    <location>
        <begin position="74"/>
        <end position="83"/>
    </location>
</feature>
<feature type="region of interest" description="Disordered" evidence="1">
    <location>
        <begin position="74"/>
        <end position="101"/>
    </location>
</feature>
<evidence type="ECO:0000313" key="3">
    <source>
        <dbReference type="EnsemblProtists" id="EOD31895"/>
    </source>
</evidence>
<reference evidence="3" key="2">
    <citation type="submission" date="2024-10" db="UniProtKB">
        <authorList>
            <consortium name="EnsemblProtists"/>
        </authorList>
    </citation>
    <scope>IDENTIFICATION</scope>
</reference>
<evidence type="ECO:0000313" key="4">
    <source>
        <dbReference type="Proteomes" id="UP000013827"/>
    </source>
</evidence>
<dbReference type="PaxDb" id="2903-EOD31895"/>
<dbReference type="EnsemblProtists" id="EOD31895">
    <property type="protein sequence ID" value="EOD31895"/>
    <property type="gene ID" value="EMIHUDRAFT_373522"/>
</dbReference>
<evidence type="ECO:0000256" key="1">
    <source>
        <dbReference type="SAM" id="MobiDB-lite"/>
    </source>
</evidence>
<dbReference type="AlphaFoldDB" id="A0A0D3K810"/>
<dbReference type="Proteomes" id="UP000013827">
    <property type="component" value="Unassembled WGS sequence"/>
</dbReference>
<feature type="domain" description="Peptidoglycan binding-like" evidence="2">
    <location>
        <begin position="16"/>
        <end position="52"/>
    </location>
</feature>
<name>A0A0D3K810_EMIH1</name>
<dbReference type="InterPro" id="IPR036366">
    <property type="entry name" value="PGBDSf"/>
</dbReference>
<dbReference type="InterPro" id="IPR036365">
    <property type="entry name" value="PGBD-like_sf"/>
</dbReference>
<dbReference type="GeneID" id="17277172"/>
<dbReference type="RefSeq" id="XP_005784324.1">
    <property type="nucleotide sequence ID" value="XM_005784267.1"/>
</dbReference>
<dbReference type="HOGENOM" id="CLU_2297020_0_0_1"/>
<dbReference type="KEGG" id="ehx:EMIHUDRAFT_373522"/>